<keyword evidence="1" id="KW-0732">Signal</keyword>
<dbReference type="Proteomes" id="UP000011713">
    <property type="component" value="Unassembled WGS sequence"/>
</dbReference>
<name>M4BW80_HYAAE</name>
<accession>M4BW80</accession>
<evidence type="ECO:0000256" key="1">
    <source>
        <dbReference type="SAM" id="SignalP"/>
    </source>
</evidence>
<evidence type="ECO:0008006" key="4">
    <source>
        <dbReference type="Google" id="ProtNLM"/>
    </source>
</evidence>
<feature type="signal peptide" evidence="1">
    <location>
        <begin position="1"/>
        <end position="21"/>
    </location>
</feature>
<reference evidence="3" key="1">
    <citation type="journal article" date="2010" name="Science">
        <title>Signatures of adaptation to obligate biotrophy in the Hyaloperonospora arabidopsidis genome.</title>
        <authorList>
            <person name="Baxter L."/>
            <person name="Tripathy S."/>
            <person name="Ishaque N."/>
            <person name="Boot N."/>
            <person name="Cabral A."/>
            <person name="Kemen E."/>
            <person name="Thines M."/>
            <person name="Ah-Fong A."/>
            <person name="Anderson R."/>
            <person name="Badejoko W."/>
            <person name="Bittner-Eddy P."/>
            <person name="Boore J.L."/>
            <person name="Chibucos M.C."/>
            <person name="Coates M."/>
            <person name="Dehal P."/>
            <person name="Delehaunty K."/>
            <person name="Dong S."/>
            <person name="Downton P."/>
            <person name="Dumas B."/>
            <person name="Fabro G."/>
            <person name="Fronick C."/>
            <person name="Fuerstenberg S.I."/>
            <person name="Fulton L."/>
            <person name="Gaulin E."/>
            <person name="Govers F."/>
            <person name="Hughes L."/>
            <person name="Humphray S."/>
            <person name="Jiang R.H."/>
            <person name="Judelson H."/>
            <person name="Kamoun S."/>
            <person name="Kyung K."/>
            <person name="Meijer H."/>
            <person name="Minx P."/>
            <person name="Morris P."/>
            <person name="Nelson J."/>
            <person name="Phuntumart V."/>
            <person name="Qutob D."/>
            <person name="Rehmany A."/>
            <person name="Rougon-Cardoso A."/>
            <person name="Ryden P."/>
            <person name="Torto-Alalibo T."/>
            <person name="Studholme D."/>
            <person name="Wang Y."/>
            <person name="Win J."/>
            <person name="Wood J."/>
            <person name="Clifton S.W."/>
            <person name="Rogers J."/>
            <person name="Van den Ackerveken G."/>
            <person name="Jones J.D."/>
            <person name="McDowell J.M."/>
            <person name="Beynon J."/>
            <person name="Tyler B.M."/>
        </authorList>
    </citation>
    <scope>NUCLEOTIDE SEQUENCE [LARGE SCALE GENOMIC DNA]</scope>
    <source>
        <strain evidence="3">Emoy2</strain>
    </source>
</reference>
<keyword evidence="3" id="KW-1185">Reference proteome</keyword>
<dbReference type="HOGENOM" id="CLU_2710104_0_0_1"/>
<feature type="chain" id="PRO_5004049519" description="RxLR effector candidate protein" evidence="1">
    <location>
        <begin position="22"/>
        <end position="73"/>
    </location>
</feature>
<sequence>MRCRLLRLEAALVQLLGRFFSFDATAAVADRLGREDAAIEAGDDAAAVGPRRFVTNAKERLSAADAAGGCRRR</sequence>
<protein>
    <recommendedName>
        <fullName evidence="4">RxLR effector candidate protein</fullName>
    </recommendedName>
</protein>
<proteinExistence type="predicted"/>
<reference evidence="2" key="2">
    <citation type="submission" date="2015-06" db="UniProtKB">
        <authorList>
            <consortium name="EnsemblProtists"/>
        </authorList>
    </citation>
    <scope>IDENTIFICATION</scope>
    <source>
        <strain evidence="2">Emoy2</strain>
    </source>
</reference>
<organism evidence="2 3">
    <name type="scientific">Hyaloperonospora arabidopsidis (strain Emoy2)</name>
    <name type="common">Downy mildew agent</name>
    <name type="synonym">Peronospora arabidopsidis</name>
    <dbReference type="NCBI Taxonomy" id="559515"/>
    <lineage>
        <taxon>Eukaryota</taxon>
        <taxon>Sar</taxon>
        <taxon>Stramenopiles</taxon>
        <taxon>Oomycota</taxon>
        <taxon>Peronosporomycetes</taxon>
        <taxon>Peronosporales</taxon>
        <taxon>Peronosporaceae</taxon>
        <taxon>Hyaloperonospora</taxon>
    </lineage>
</organism>
<dbReference type="EnsemblProtists" id="HpaT810781">
    <property type="protein sequence ID" value="HpaP810781"/>
    <property type="gene ID" value="HpaG810781"/>
</dbReference>
<dbReference type="VEuPathDB" id="FungiDB:HpaG810781"/>
<dbReference type="AlphaFoldDB" id="M4BW80"/>
<dbReference type="EMBL" id="JH597995">
    <property type="status" value="NOT_ANNOTATED_CDS"/>
    <property type="molecule type" value="Genomic_DNA"/>
</dbReference>
<dbReference type="InParanoid" id="M4BW80"/>
<evidence type="ECO:0000313" key="3">
    <source>
        <dbReference type="Proteomes" id="UP000011713"/>
    </source>
</evidence>
<evidence type="ECO:0000313" key="2">
    <source>
        <dbReference type="EnsemblProtists" id="HpaP810781"/>
    </source>
</evidence>